<gene>
    <name evidence="3" type="ORF">R1sor_010795</name>
</gene>
<dbReference type="EMBL" id="JBJQOH010000002">
    <property type="protein sequence ID" value="KAL3696719.1"/>
    <property type="molecule type" value="Genomic_DNA"/>
</dbReference>
<sequence>MERVLKKGKRGISQREKNNGSAASRSKDSRAQQYVARILGKFPGLGKSDSSGDETENSSSPKSGNGVAASRRKLYARIQSGSQENEVNTLAPKEKLSTQHVSATLLPSSAEQEYARIDSLSDKIQKSIVQDARQFSKDLKGKGAVLQSDSDPPASSFEKDFVLSDFSKRKRESMKKNQGNIRRQLHLDEDIQNMDSTKRRRSSPIALSSDSDSSNDRNTLTREEIAVELSPIRTFLPTGRRIPQNPVEDSPGCVPNFVLSPKSYRPSTRMGPPARADLPLSPVENLRRRLNFTESVADTDDVGHFTFTYPWRNCLKLISSQAVYNYRQDYLRHESKLRNVVLSWGLPVQGSVKIPRRNGFAVCEVCSELKARHDNAVLAEKKAIASRALMIHREQQMQERVKLSKHRRKCLVNSSKYLGIVIDGMDQKKTAIPHWPNPPKNVDKDNQIKVHVVGALLFNGTVQSRAFLMFGNIKANVNLTVTVIHKIISDWDGALPDVLYLQLDNTTRENKNSVLLGYLNLLVQKGIFQKVKIGFLLVGHTHDQIDQMFSRFSVRLRREKCFTLPSLVETIEAAYKPKPKVTVLKESWDFTEWFRSPTKLLESLHGITFNQQFRIEKVNAEAKMWAKQFSTDEFWLPSEGIKHLKAEPEADRNILSSEQHPLKAYSEMKKSSLEGRDLDPVKSVESIHLNLQSTCHKYFNALDIEWWENFFLEQLDLGAHIKNGSRAPLMEVLQFPGARPIPASSSAIEPDEAQASRLVPVELEETRDEVFGSRREIYTGAHRPEPGSVAHAKKHHLGDLNELKVSSLIAVVC</sequence>
<feature type="compositionally biased region" description="Basic residues" evidence="1">
    <location>
        <begin position="1"/>
        <end position="12"/>
    </location>
</feature>
<reference evidence="3 4" key="1">
    <citation type="submission" date="2024-09" db="EMBL/GenBank/DDBJ databases">
        <title>Chromosome-scale assembly of Riccia sorocarpa.</title>
        <authorList>
            <person name="Paukszto L."/>
        </authorList>
    </citation>
    <scope>NUCLEOTIDE SEQUENCE [LARGE SCALE GENOMIC DNA]</scope>
    <source>
        <strain evidence="3">LP-2024</strain>
        <tissue evidence="3">Aerial parts of the thallus</tissue>
    </source>
</reference>
<name>A0ABD3I2H8_9MARC</name>
<dbReference type="AlphaFoldDB" id="A0ABD3I2H8"/>
<feature type="region of interest" description="Disordered" evidence="1">
    <location>
        <begin position="169"/>
        <end position="222"/>
    </location>
</feature>
<feature type="region of interest" description="Disordered" evidence="1">
    <location>
        <begin position="1"/>
        <end position="99"/>
    </location>
</feature>
<evidence type="ECO:0000256" key="1">
    <source>
        <dbReference type="SAM" id="MobiDB-lite"/>
    </source>
</evidence>
<feature type="domain" description="DUF7869" evidence="2">
    <location>
        <begin position="440"/>
        <end position="632"/>
    </location>
</feature>
<protein>
    <recommendedName>
        <fullName evidence="2">DUF7869 domain-containing protein</fullName>
    </recommendedName>
</protein>
<organism evidence="3 4">
    <name type="scientific">Riccia sorocarpa</name>
    <dbReference type="NCBI Taxonomy" id="122646"/>
    <lineage>
        <taxon>Eukaryota</taxon>
        <taxon>Viridiplantae</taxon>
        <taxon>Streptophyta</taxon>
        <taxon>Embryophyta</taxon>
        <taxon>Marchantiophyta</taxon>
        <taxon>Marchantiopsida</taxon>
        <taxon>Marchantiidae</taxon>
        <taxon>Marchantiales</taxon>
        <taxon>Ricciaceae</taxon>
        <taxon>Riccia</taxon>
    </lineage>
</organism>
<evidence type="ECO:0000313" key="4">
    <source>
        <dbReference type="Proteomes" id="UP001633002"/>
    </source>
</evidence>
<keyword evidence="4" id="KW-1185">Reference proteome</keyword>
<feature type="compositionally biased region" description="Low complexity" evidence="1">
    <location>
        <begin position="203"/>
        <end position="212"/>
    </location>
</feature>
<evidence type="ECO:0000259" key="2">
    <source>
        <dbReference type="Pfam" id="PF25273"/>
    </source>
</evidence>
<accession>A0ABD3I2H8</accession>
<dbReference type="Pfam" id="PF25273">
    <property type="entry name" value="DUF7869"/>
    <property type="match status" value="1"/>
</dbReference>
<evidence type="ECO:0000313" key="3">
    <source>
        <dbReference type="EMBL" id="KAL3696719.1"/>
    </source>
</evidence>
<dbReference type="PANTHER" id="PTHR33153:SF3">
    <property type="entry name" value="TRAFFICKING PROTEIN PARTICLE COMPLEX SUBUNIT 11 DOMAIN-CONTAINING PROTEIN"/>
    <property type="match status" value="1"/>
</dbReference>
<dbReference type="PANTHER" id="PTHR33153">
    <property type="entry name" value="MYND-TYPE DOMAIN-CONTAINING PROTEIN"/>
    <property type="match status" value="1"/>
</dbReference>
<dbReference type="Proteomes" id="UP001633002">
    <property type="component" value="Unassembled WGS sequence"/>
</dbReference>
<dbReference type="InterPro" id="IPR057191">
    <property type="entry name" value="DUF7869"/>
</dbReference>
<comment type="caution">
    <text evidence="3">The sequence shown here is derived from an EMBL/GenBank/DDBJ whole genome shotgun (WGS) entry which is preliminary data.</text>
</comment>
<proteinExistence type="predicted"/>
<feature type="compositionally biased region" description="Polar residues" evidence="1">
    <location>
        <begin position="79"/>
        <end position="88"/>
    </location>
</feature>